<sequence length="501" mass="57888">MTIKKRFIYSYISAIAITIASFFLIVSLTFYVALGKVPNITTIYKMITTQRSLTADEKNSYLGLYNIVQENPEQLKLPLNDRVTKLIKTIEEKNLYVVIRKEQNFSYYSNGLVEKSLQVHAPNYELNNFEPIGTLDNAGKMYHYIKSDFLYDDGKLGSIIVLKRESNLLEFFTKWGIWLILIIILLAILLASLIVQRLKKTIIQPIEHLEEATYSVKEHEDVLTEIERFPEEHIVKEVERLQISFKNMWTELAQAEKLSKQYEDNRKELIANISHDLKTPITSIMGYVEGMMDGVANTDEKKQRYLQTIYKKSQSLNELIEELFLYSKFDMDAVTFHYDTIDLTIFLADFMDDYSVEESIEWSVQLPQTAVYVKADTTQFHRALTNIVQNSIKFLDKSKEINQISLSLIERDDDVIIDLLDNGIGMSKEQADKAFYRFYRGDKSRTPSTKGSGLGLNITEYIVLQHGGHLSVTSEEGQWTNMRMTLPKVKGEDNHESDIDS</sequence>
<dbReference type="InterPro" id="IPR003594">
    <property type="entry name" value="HATPase_dom"/>
</dbReference>
<dbReference type="EC" id="2.7.13.3" evidence="3"/>
<keyword evidence="17" id="KW-1185">Reference proteome</keyword>
<dbReference type="SUPFAM" id="SSF47384">
    <property type="entry name" value="Homodimeric domain of signal transducing histidine kinase"/>
    <property type="match status" value="1"/>
</dbReference>
<protein>
    <recommendedName>
        <fullName evidence="3">histidine kinase</fullName>
        <ecNumber evidence="3">2.7.13.3</ecNumber>
    </recommendedName>
</protein>
<evidence type="ECO:0000256" key="8">
    <source>
        <dbReference type="ARBA" id="ARBA00022741"/>
    </source>
</evidence>
<dbReference type="InterPro" id="IPR036890">
    <property type="entry name" value="HATPase_C_sf"/>
</dbReference>
<evidence type="ECO:0000259" key="15">
    <source>
        <dbReference type="PROSITE" id="PS50109"/>
    </source>
</evidence>
<evidence type="ECO:0000256" key="5">
    <source>
        <dbReference type="ARBA" id="ARBA00022553"/>
    </source>
</evidence>
<keyword evidence="10" id="KW-0067">ATP-binding</keyword>
<dbReference type="PANTHER" id="PTHR45528:SF1">
    <property type="entry name" value="SENSOR HISTIDINE KINASE CPXA"/>
    <property type="match status" value="1"/>
</dbReference>
<dbReference type="Pfam" id="PF00512">
    <property type="entry name" value="HisKA"/>
    <property type="match status" value="1"/>
</dbReference>
<reference evidence="16 17" key="1">
    <citation type="submission" date="2017-02" db="EMBL/GenBank/DDBJ databases">
        <title>Vagococcus cremeus sp. nov., isolated from the small intestine of a marten, Martes flavigula.</title>
        <authorList>
            <person name="Tak E.J."/>
            <person name="Bae J.-W."/>
        </authorList>
    </citation>
    <scope>NUCLEOTIDE SEQUENCE [LARGE SCALE GENOMIC DNA]</scope>
    <source>
        <strain evidence="16 17">D7T301</strain>
    </source>
</reference>
<accession>A0A1V4DG74</accession>
<dbReference type="InterPro" id="IPR004358">
    <property type="entry name" value="Sig_transdc_His_kin-like_C"/>
</dbReference>
<dbReference type="AlphaFoldDB" id="A0A1V4DG74"/>
<keyword evidence="11 14" id="KW-1133">Transmembrane helix</keyword>
<keyword evidence="7 14" id="KW-0812">Transmembrane</keyword>
<dbReference type="SMART" id="SM00388">
    <property type="entry name" value="HisKA"/>
    <property type="match status" value="1"/>
</dbReference>
<organism evidence="16 17">
    <name type="scientific">Vagococcus martis</name>
    <dbReference type="NCBI Taxonomy" id="1768210"/>
    <lineage>
        <taxon>Bacteria</taxon>
        <taxon>Bacillati</taxon>
        <taxon>Bacillota</taxon>
        <taxon>Bacilli</taxon>
        <taxon>Lactobacillales</taxon>
        <taxon>Enterococcaceae</taxon>
        <taxon>Vagococcus</taxon>
    </lineage>
</organism>
<evidence type="ECO:0000256" key="1">
    <source>
        <dbReference type="ARBA" id="ARBA00000085"/>
    </source>
</evidence>
<keyword evidence="13 14" id="KW-0472">Membrane</keyword>
<evidence type="ECO:0000256" key="13">
    <source>
        <dbReference type="ARBA" id="ARBA00023136"/>
    </source>
</evidence>
<keyword evidence="12" id="KW-0902">Two-component regulatory system</keyword>
<dbReference type="SMART" id="SM00387">
    <property type="entry name" value="HATPase_c"/>
    <property type="match status" value="1"/>
</dbReference>
<name>A0A1V4DG74_9ENTE</name>
<feature type="transmembrane region" description="Helical" evidence="14">
    <location>
        <begin position="7"/>
        <end position="34"/>
    </location>
</feature>
<dbReference type="InterPro" id="IPR003661">
    <property type="entry name" value="HisK_dim/P_dom"/>
</dbReference>
<dbReference type="SUPFAM" id="SSF55874">
    <property type="entry name" value="ATPase domain of HSP90 chaperone/DNA topoisomerase II/histidine kinase"/>
    <property type="match status" value="1"/>
</dbReference>
<evidence type="ECO:0000313" key="16">
    <source>
        <dbReference type="EMBL" id="OPF87473.1"/>
    </source>
</evidence>
<dbReference type="Proteomes" id="UP000189970">
    <property type="component" value="Unassembled WGS sequence"/>
</dbReference>
<evidence type="ECO:0000256" key="10">
    <source>
        <dbReference type="ARBA" id="ARBA00022840"/>
    </source>
</evidence>
<evidence type="ECO:0000256" key="9">
    <source>
        <dbReference type="ARBA" id="ARBA00022777"/>
    </source>
</evidence>
<evidence type="ECO:0000256" key="14">
    <source>
        <dbReference type="SAM" id="Phobius"/>
    </source>
</evidence>
<keyword evidence="5" id="KW-0597">Phosphoprotein</keyword>
<dbReference type="GO" id="GO:0005524">
    <property type="term" value="F:ATP binding"/>
    <property type="evidence" value="ECO:0007669"/>
    <property type="project" value="UniProtKB-KW"/>
</dbReference>
<keyword evidence="6" id="KW-0808">Transferase</keyword>
<dbReference type="EMBL" id="MVAB01000001">
    <property type="protein sequence ID" value="OPF87473.1"/>
    <property type="molecule type" value="Genomic_DNA"/>
</dbReference>
<evidence type="ECO:0000256" key="12">
    <source>
        <dbReference type="ARBA" id="ARBA00023012"/>
    </source>
</evidence>
<dbReference type="CDD" id="cd00082">
    <property type="entry name" value="HisKA"/>
    <property type="match status" value="1"/>
</dbReference>
<feature type="transmembrane region" description="Helical" evidence="14">
    <location>
        <begin position="175"/>
        <end position="195"/>
    </location>
</feature>
<keyword evidence="4" id="KW-1003">Cell membrane</keyword>
<dbReference type="Gene3D" id="1.10.287.130">
    <property type="match status" value="1"/>
</dbReference>
<dbReference type="FunFam" id="1.10.287.130:FF:000008">
    <property type="entry name" value="Two-component sensor histidine kinase"/>
    <property type="match status" value="1"/>
</dbReference>
<evidence type="ECO:0000256" key="6">
    <source>
        <dbReference type="ARBA" id="ARBA00022679"/>
    </source>
</evidence>
<evidence type="ECO:0000256" key="11">
    <source>
        <dbReference type="ARBA" id="ARBA00022989"/>
    </source>
</evidence>
<feature type="domain" description="Histidine kinase" evidence="15">
    <location>
        <begin position="272"/>
        <end position="490"/>
    </location>
</feature>
<keyword evidence="8" id="KW-0547">Nucleotide-binding</keyword>
<dbReference type="Gene3D" id="6.10.340.10">
    <property type="match status" value="1"/>
</dbReference>
<dbReference type="Pfam" id="PF02518">
    <property type="entry name" value="HATPase_c"/>
    <property type="match status" value="1"/>
</dbReference>
<evidence type="ECO:0000256" key="3">
    <source>
        <dbReference type="ARBA" id="ARBA00012438"/>
    </source>
</evidence>
<comment type="catalytic activity">
    <reaction evidence="1">
        <text>ATP + protein L-histidine = ADP + protein N-phospho-L-histidine.</text>
        <dbReference type="EC" id="2.7.13.3"/>
    </reaction>
</comment>
<evidence type="ECO:0000256" key="4">
    <source>
        <dbReference type="ARBA" id="ARBA00022475"/>
    </source>
</evidence>
<dbReference type="InterPro" id="IPR036097">
    <property type="entry name" value="HisK_dim/P_sf"/>
</dbReference>
<comment type="subcellular location">
    <subcellularLocation>
        <location evidence="2">Cell membrane</location>
        <topology evidence="2">Multi-pass membrane protein</topology>
    </subcellularLocation>
</comment>
<dbReference type="GO" id="GO:0000155">
    <property type="term" value="F:phosphorelay sensor kinase activity"/>
    <property type="evidence" value="ECO:0007669"/>
    <property type="project" value="InterPro"/>
</dbReference>
<dbReference type="PANTHER" id="PTHR45528">
    <property type="entry name" value="SENSOR HISTIDINE KINASE CPXA"/>
    <property type="match status" value="1"/>
</dbReference>
<dbReference type="RefSeq" id="WP_233120432.1">
    <property type="nucleotide sequence ID" value="NZ_MVAB01000001.1"/>
</dbReference>
<evidence type="ECO:0000256" key="2">
    <source>
        <dbReference type="ARBA" id="ARBA00004651"/>
    </source>
</evidence>
<comment type="caution">
    <text evidence="16">The sequence shown here is derived from an EMBL/GenBank/DDBJ whole genome shotgun (WGS) entry which is preliminary data.</text>
</comment>
<keyword evidence="9 16" id="KW-0418">Kinase</keyword>
<dbReference type="CDD" id="cd00075">
    <property type="entry name" value="HATPase"/>
    <property type="match status" value="1"/>
</dbReference>
<dbReference type="InterPro" id="IPR050398">
    <property type="entry name" value="HssS/ArlS-like"/>
</dbReference>
<dbReference type="GO" id="GO:0005886">
    <property type="term" value="C:plasma membrane"/>
    <property type="evidence" value="ECO:0007669"/>
    <property type="project" value="UniProtKB-SubCell"/>
</dbReference>
<evidence type="ECO:0000256" key="7">
    <source>
        <dbReference type="ARBA" id="ARBA00022692"/>
    </source>
</evidence>
<dbReference type="InterPro" id="IPR005467">
    <property type="entry name" value="His_kinase_dom"/>
</dbReference>
<dbReference type="PRINTS" id="PR00344">
    <property type="entry name" value="BCTRLSENSOR"/>
</dbReference>
<gene>
    <name evidence="16" type="ORF">BW731_04255</name>
</gene>
<dbReference type="Gene3D" id="3.30.565.10">
    <property type="entry name" value="Histidine kinase-like ATPase, C-terminal domain"/>
    <property type="match status" value="1"/>
</dbReference>
<evidence type="ECO:0000313" key="17">
    <source>
        <dbReference type="Proteomes" id="UP000189970"/>
    </source>
</evidence>
<dbReference type="PROSITE" id="PS50109">
    <property type="entry name" value="HIS_KIN"/>
    <property type="match status" value="1"/>
</dbReference>
<proteinExistence type="predicted"/>